<evidence type="ECO:0008006" key="5">
    <source>
        <dbReference type="Google" id="ProtNLM"/>
    </source>
</evidence>
<dbReference type="InterPro" id="IPR010699">
    <property type="entry name" value="DUF1275"/>
</dbReference>
<dbReference type="EMBL" id="CP138580">
    <property type="protein sequence ID" value="WPG97975.1"/>
    <property type="molecule type" value="Genomic_DNA"/>
</dbReference>
<keyword evidence="2" id="KW-0472">Membrane</keyword>
<evidence type="ECO:0000313" key="3">
    <source>
        <dbReference type="EMBL" id="WPG97975.1"/>
    </source>
</evidence>
<feature type="region of interest" description="Disordered" evidence="1">
    <location>
        <begin position="1"/>
        <end position="22"/>
    </location>
</feature>
<keyword evidence="2" id="KW-1133">Transmembrane helix</keyword>
<dbReference type="Proteomes" id="UP001303373">
    <property type="component" value="Chromosome 1"/>
</dbReference>
<feature type="transmembrane region" description="Helical" evidence="2">
    <location>
        <begin position="106"/>
        <end position="125"/>
    </location>
</feature>
<dbReference type="PANTHER" id="PTHR37488:SF1">
    <property type="entry name" value="DUF1275 DOMAIN PROTEIN"/>
    <property type="match status" value="1"/>
</dbReference>
<keyword evidence="4" id="KW-1185">Reference proteome</keyword>
<protein>
    <recommendedName>
        <fullName evidence="5">DUF1275 domain protein</fullName>
    </recommendedName>
</protein>
<dbReference type="AlphaFoldDB" id="A0AAQ3R7A3"/>
<name>A0AAQ3R7A3_9PEZI</name>
<proteinExistence type="predicted"/>
<evidence type="ECO:0000256" key="2">
    <source>
        <dbReference type="SAM" id="Phobius"/>
    </source>
</evidence>
<feature type="transmembrane region" description="Helical" evidence="2">
    <location>
        <begin position="169"/>
        <end position="190"/>
    </location>
</feature>
<evidence type="ECO:0000256" key="1">
    <source>
        <dbReference type="SAM" id="MobiDB-lite"/>
    </source>
</evidence>
<gene>
    <name evidence="3" type="ORF">R9X50_00075800</name>
</gene>
<reference evidence="3 4" key="1">
    <citation type="submission" date="2023-11" db="EMBL/GenBank/DDBJ databases">
        <title>An acidophilic fungus is an integral part of prey digestion in a carnivorous sundew plant.</title>
        <authorList>
            <person name="Tsai I.J."/>
        </authorList>
    </citation>
    <scope>NUCLEOTIDE SEQUENCE [LARGE SCALE GENOMIC DNA]</scope>
    <source>
        <strain evidence="3">169a</strain>
    </source>
</reference>
<feature type="transmembrane region" description="Helical" evidence="2">
    <location>
        <begin position="254"/>
        <end position="275"/>
    </location>
</feature>
<dbReference type="Pfam" id="PF06912">
    <property type="entry name" value="DUF1275"/>
    <property type="match status" value="1"/>
</dbReference>
<sequence length="283" mass="31014">MPLRDDYGAIPTSRNHDTDPIDDVNRERANLLNNSKAKRAKLTRFRSHMTNNVSKAWADLALLACYIVTGLLDSSSVFIFGAFVSMQTGNTIYLGLGMVEPDESTRWIRSCVSIGCFCLGSFCFSNFHRYFSQRKRWVIVASFSIQLVMIVAAALMVTLGPTTSKTGPVTIWVGLPLALIAFQSSGQAVMSRALQYNAMTSVVLTSIYCDLFSDQNLFSGLTSNVERNRRAVSPLLLLLGAVLGGHWAHSNIGLAGALWTAVGLKALLIAAFMFWPSDPDDDE</sequence>
<feature type="transmembrane region" description="Helical" evidence="2">
    <location>
        <begin position="137"/>
        <end position="157"/>
    </location>
</feature>
<evidence type="ECO:0000313" key="4">
    <source>
        <dbReference type="Proteomes" id="UP001303373"/>
    </source>
</evidence>
<organism evidence="3 4">
    <name type="scientific">Acrodontium crateriforme</name>
    <dbReference type="NCBI Taxonomy" id="150365"/>
    <lineage>
        <taxon>Eukaryota</taxon>
        <taxon>Fungi</taxon>
        <taxon>Dikarya</taxon>
        <taxon>Ascomycota</taxon>
        <taxon>Pezizomycotina</taxon>
        <taxon>Dothideomycetes</taxon>
        <taxon>Dothideomycetidae</taxon>
        <taxon>Mycosphaerellales</taxon>
        <taxon>Teratosphaeriaceae</taxon>
        <taxon>Acrodontium</taxon>
    </lineage>
</organism>
<dbReference type="PANTHER" id="PTHR37488">
    <property type="entry name" value="DUF1275 DOMAIN-CONTAINING PROTEIN"/>
    <property type="match status" value="1"/>
</dbReference>
<accession>A0AAQ3R7A3</accession>
<keyword evidence="2" id="KW-0812">Transmembrane</keyword>
<feature type="transmembrane region" description="Helical" evidence="2">
    <location>
        <begin position="56"/>
        <end position="86"/>
    </location>
</feature>